<sequence length="328" mass="37743">MKRFIYIWILLLTVLSATQAGDLKKVIDLRGKWKFTIGDNPRWARPDYDDSTWEKIQVPAAWEDEGFSGFDGYAWYRISLDLSNISTHNLYLVLGFIDDVDEVYLNGELIGFSGSFPPDFYTAYHSHRQYYIPPSLINRNGQNVIAVRVYDTILEGGIIKGETGIYARANVPPQAVLLEGIWRFREGDNFHWKESRYNDKNWQESMVPSYWRSLKKVMIEGTAWYRKTFTLPDYLKGEEDLALVLGYIDDFDETYLNGTLIGTTDDGRPFGWSQSYSKKRLYIIPNGILNKNGENVLAVRVSDIGGNAGIYKGPLAIVPYRQRHKLTD</sequence>
<dbReference type="InterPro" id="IPR008979">
    <property type="entry name" value="Galactose-bd-like_sf"/>
</dbReference>
<dbReference type="InterPro" id="IPR051913">
    <property type="entry name" value="GH2_Domain-Containing"/>
</dbReference>
<evidence type="ECO:0000256" key="2">
    <source>
        <dbReference type="ARBA" id="ARBA00023295"/>
    </source>
</evidence>
<dbReference type="InterPro" id="IPR025300">
    <property type="entry name" value="BetaGal_jelly_roll_dom"/>
</dbReference>
<dbReference type="Pfam" id="PF13364">
    <property type="entry name" value="BetaGal_ABD2"/>
    <property type="match status" value="2"/>
</dbReference>
<evidence type="ECO:0000259" key="3">
    <source>
        <dbReference type="Pfam" id="PF13364"/>
    </source>
</evidence>
<dbReference type="AlphaFoldDB" id="A0A3D9LIC6"/>
<evidence type="ECO:0000313" key="5">
    <source>
        <dbReference type="Proteomes" id="UP000256779"/>
    </source>
</evidence>
<dbReference type="GO" id="GO:0004553">
    <property type="term" value="F:hydrolase activity, hydrolyzing O-glycosyl compounds"/>
    <property type="evidence" value="ECO:0007669"/>
    <property type="project" value="UniProtKB-ARBA"/>
</dbReference>
<proteinExistence type="predicted"/>
<evidence type="ECO:0000313" key="4">
    <source>
        <dbReference type="EMBL" id="REE05779.1"/>
    </source>
</evidence>
<keyword evidence="2" id="KW-0326">Glycosidase</keyword>
<evidence type="ECO:0000256" key="1">
    <source>
        <dbReference type="ARBA" id="ARBA00022801"/>
    </source>
</evidence>
<feature type="domain" description="Beta-galactosidase jelly roll" evidence="3">
    <location>
        <begin position="39"/>
        <end position="149"/>
    </location>
</feature>
<comment type="caution">
    <text evidence="4">The sequence shown here is derived from an EMBL/GenBank/DDBJ whole genome shotgun (WGS) entry which is preliminary data.</text>
</comment>
<dbReference type="RefSeq" id="WP_115866281.1">
    <property type="nucleotide sequence ID" value="NZ_QREG01000001.1"/>
</dbReference>
<keyword evidence="1" id="KW-0378">Hydrolase</keyword>
<name>A0A3D9LIC6_MARFU</name>
<dbReference type="SUPFAM" id="SSF49785">
    <property type="entry name" value="Galactose-binding domain-like"/>
    <property type="match status" value="2"/>
</dbReference>
<accession>A0A3D9LIC6</accession>
<keyword evidence="5" id="KW-1185">Reference proteome</keyword>
<gene>
    <name evidence="4" type="ORF">C7460_101298</name>
</gene>
<dbReference type="PANTHER" id="PTHR42732:SF1">
    <property type="entry name" value="BETA-MANNOSIDASE"/>
    <property type="match status" value="1"/>
</dbReference>
<dbReference type="PANTHER" id="PTHR42732">
    <property type="entry name" value="BETA-GALACTOSIDASE"/>
    <property type="match status" value="1"/>
</dbReference>
<dbReference type="Proteomes" id="UP000256779">
    <property type="component" value="Unassembled WGS sequence"/>
</dbReference>
<protein>
    <submittedName>
        <fullName evidence="4">Sialate O-acetylesterase</fullName>
    </submittedName>
</protein>
<reference evidence="4 5" key="1">
    <citation type="submission" date="2018-07" db="EMBL/GenBank/DDBJ databases">
        <title>Genomic Encyclopedia of Type Strains, Phase IV (KMG-IV): sequencing the most valuable type-strain genomes for metagenomic binning, comparative biology and taxonomic classification.</title>
        <authorList>
            <person name="Goeker M."/>
        </authorList>
    </citation>
    <scope>NUCLEOTIDE SEQUENCE [LARGE SCALE GENOMIC DNA]</scope>
    <source>
        <strain evidence="4 5">DSM 4134</strain>
    </source>
</reference>
<feature type="domain" description="Beta-galactosidase jelly roll" evidence="3">
    <location>
        <begin position="192"/>
        <end position="305"/>
    </location>
</feature>
<dbReference type="OrthoDB" id="9757939at2"/>
<organism evidence="4 5">
    <name type="scientific">Marinoscillum furvescens DSM 4134</name>
    <dbReference type="NCBI Taxonomy" id="1122208"/>
    <lineage>
        <taxon>Bacteria</taxon>
        <taxon>Pseudomonadati</taxon>
        <taxon>Bacteroidota</taxon>
        <taxon>Cytophagia</taxon>
        <taxon>Cytophagales</taxon>
        <taxon>Reichenbachiellaceae</taxon>
        <taxon>Marinoscillum</taxon>
    </lineage>
</organism>
<dbReference type="Gene3D" id="2.60.120.260">
    <property type="entry name" value="Galactose-binding domain-like"/>
    <property type="match status" value="2"/>
</dbReference>
<dbReference type="EMBL" id="QREG01000001">
    <property type="protein sequence ID" value="REE05779.1"/>
    <property type="molecule type" value="Genomic_DNA"/>
</dbReference>